<feature type="domain" description="PAC" evidence="2">
    <location>
        <begin position="976"/>
        <end position="1028"/>
    </location>
</feature>
<dbReference type="InterPro" id="IPR011123">
    <property type="entry name" value="Y_Y_Y"/>
</dbReference>
<feature type="domain" description="PAC" evidence="2">
    <location>
        <begin position="856"/>
        <end position="909"/>
    </location>
</feature>
<dbReference type="InterPro" id="IPR001633">
    <property type="entry name" value="EAL_dom"/>
</dbReference>
<reference evidence="6" key="1">
    <citation type="journal article" date="2019" name="Int. J. Syst. Evol. Microbiol.">
        <title>The Global Catalogue of Microorganisms (GCM) 10K type strain sequencing project: providing services to taxonomists for standard genome sequencing and annotation.</title>
        <authorList>
            <consortium name="The Broad Institute Genomics Platform"/>
            <consortium name="The Broad Institute Genome Sequencing Center for Infectious Disease"/>
            <person name="Wu L."/>
            <person name="Ma J."/>
        </authorList>
    </citation>
    <scope>NUCLEOTIDE SEQUENCE [LARGE SCALE GENOMIC DNA]</scope>
    <source>
        <strain evidence="6">JCM 32305</strain>
    </source>
</reference>
<dbReference type="SMART" id="SM00086">
    <property type="entry name" value="PAC"/>
    <property type="match status" value="2"/>
</dbReference>
<dbReference type="SUPFAM" id="SSF55073">
    <property type="entry name" value="Nucleotide cyclase"/>
    <property type="match status" value="1"/>
</dbReference>
<evidence type="ECO:0000259" key="4">
    <source>
        <dbReference type="PROSITE" id="PS50887"/>
    </source>
</evidence>
<dbReference type="SUPFAM" id="SSF55785">
    <property type="entry name" value="PYP-like sensor domain (PAS domain)"/>
    <property type="match status" value="2"/>
</dbReference>
<dbReference type="SMART" id="SM00091">
    <property type="entry name" value="PAS"/>
    <property type="match status" value="1"/>
</dbReference>
<feature type="transmembrane region" description="Helical" evidence="1">
    <location>
        <begin position="743"/>
        <end position="765"/>
    </location>
</feature>
<dbReference type="Proteomes" id="UP000654004">
    <property type="component" value="Unassembled WGS sequence"/>
</dbReference>
<dbReference type="PROSITE" id="PS50113">
    <property type="entry name" value="PAC"/>
    <property type="match status" value="2"/>
</dbReference>
<dbReference type="PANTHER" id="PTHR33121:SF79">
    <property type="entry name" value="CYCLIC DI-GMP PHOSPHODIESTERASE PDED-RELATED"/>
    <property type="match status" value="1"/>
</dbReference>
<proteinExistence type="predicted"/>
<feature type="domain" description="EAL" evidence="3">
    <location>
        <begin position="1198"/>
        <end position="1452"/>
    </location>
</feature>
<accession>A0ABQ2QI27</accession>
<organism evidence="5 6">
    <name type="scientific">Shewanella ulleungensis</name>
    <dbReference type="NCBI Taxonomy" id="2282699"/>
    <lineage>
        <taxon>Bacteria</taxon>
        <taxon>Pseudomonadati</taxon>
        <taxon>Pseudomonadota</taxon>
        <taxon>Gammaproteobacteria</taxon>
        <taxon>Alteromonadales</taxon>
        <taxon>Shewanellaceae</taxon>
        <taxon>Shewanella</taxon>
    </lineage>
</organism>
<dbReference type="InterPro" id="IPR050706">
    <property type="entry name" value="Cyclic-di-GMP_PDE-like"/>
</dbReference>
<dbReference type="InterPro" id="IPR013783">
    <property type="entry name" value="Ig-like_fold"/>
</dbReference>
<dbReference type="InterPro" id="IPR001610">
    <property type="entry name" value="PAC"/>
</dbReference>
<keyword evidence="1" id="KW-0812">Transmembrane</keyword>
<dbReference type="InterPro" id="IPR011047">
    <property type="entry name" value="Quinoprotein_ADH-like_sf"/>
</dbReference>
<dbReference type="InterPro" id="IPR035919">
    <property type="entry name" value="EAL_sf"/>
</dbReference>
<dbReference type="Gene3D" id="3.30.450.20">
    <property type="entry name" value="PAS domain"/>
    <property type="match status" value="2"/>
</dbReference>
<evidence type="ECO:0000259" key="3">
    <source>
        <dbReference type="PROSITE" id="PS50883"/>
    </source>
</evidence>
<dbReference type="InterPro" id="IPR013655">
    <property type="entry name" value="PAS_fold_3"/>
</dbReference>
<dbReference type="PANTHER" id="PTHR33121">
    <property type="entry name" value="CYCLIC DI-GMP PHOSPHODIESTERASE PDEF"/>
    <property type="match status" value="1"/>
</dbReference>
<evidence type="ECO:0000256" key="1">
    <source>
        <dbReference type="SAM" id="Phobius"/>
    </source>
</evidence>
<dbReference type="InterPro" id="IPR043128">
    <property type="entry name" value="Rev_trsase/Diguanyl_cyclase"/>
</dbReference>
<dbReference type="Pfam" id="PF00563">
    <property type="entry name" value="EAL"/>
    <property type="match status" value="1"/>
</dbReference>
<dbReference type="SMART" id="SM00267">
    <property type="entry name" value="GGDEF"/>
    <property type="match status" value="1"/>
</dbReference>
<dbReference type="Pfam" id="PF08447">
    <property type="entry name" value="PAS_3"/>
    <property type="match status" value="1"/>
</dbReference>
<protein>
    <submittedName>
        <fullName evidence="5">Diguanylate cyclase</fullName>
    </submittedName>
</protein>
<dbReference type="PROSITE" id="PS50883">
    <property type="entry name" value="EAL"/>
    <property type="match status" value="1"/>
</dbReference>
<dbReference type="InterPro" id="IPR000700">
    <property type="entry name" value="PAS-assoc_C"/>
</dbReference>
<evidence type="ECO:0000313" key="5">
    <source>
        <dbReference type="EMBL" id="GGP82048.1"/>
    </source>
</evidence>
<dbReference type="SUPFAM" id="SSF141868">
    <property type="entry name" value="EAL domain-like"/>
    <property type="match status" value="1"/>
</dbReference>
<dbReference type="CDD" id="cd01948">
    <property type="entry name" value="EAL"/>
    <property type="match status" value="1"/>
</dbReference>
<dbReference type="Gene3D" id="3.30.70.270">
    <property type="match status" value="1"/>
</dbReference>
<dbReference type="InterPro" id="IPR029787">
    <property type="entry name" value="Nucleotide_cyclase"/>
</dbReference>
<dbReference type="Pfam" id="PF00990">
    <property type="entry name" value="GGDEF"/>
    <property type="match status" value="1"/>
</dbReference>
<dbReference type="InterPro" id="IPR000014">
    <property type="entry name" value="PAS"/>
</dbReference>
<dbReference type="InterPro" id="IPR011110">
    <property type="entry name" value="Reg_prop"/>
</dbReference>
<gene>
    <name evidence="5" type="ORF">GCM10009410_13820</name>
</gene>
<dbReference type="InterPro" id="IPR035965">
    <property type="entry name" value="PAS-like_dom_sf"/>
</dbReference>
<feature type="domain" description="GGDEF" evidence="4">
    <location>
        <begin position="1056"/>
        <end position="1189"/>
    </location>
</feature>
<dbReference type="SMART" id="SM00052">
    <property type="entry name" value="EAL"/>
    <property type="match status" value="1"/>
</dbReference>
<name>A0ABQ2QI27_9GAMM</name>
<dbReference type="CDD" id="cd01949">
    <property type="entry name" value="GGDEF"/>
    <property type="match status" value="1"/>
</dbReference>
<evidence type="ECO:0000313" key="6">
    <source>
        <dbReference type="Proteomes" id="UP000654004"/>
    </source>
</evidence>
<dbReference type="Pfam" id="PF07494">
    <property type="entry name" value="Reg_prop"/>
    <property type="match status" value="1"/>
</dbReference>
<evidence type="ECO:0000259" key="2">
    <source>
        <dbReference type="PROSITE" id="PS50113"/>
    </source>
</evidence>
<sequence length="1465" mass="166742">MLLTNTQVSEKVDNYAILLRHRLRTKITIMPRILLLTLITVLTIFSSPELAAIADSKFNSSDFDISLNYDSYTVKDGLSQGTVTSIAEDNEGFVWVGTLNGLNRFDGNEFKQYFANENNSGLPSSFIRNILITDAGDILIGTDKGLVRYNPELDSFITPKFGDSIKNEPIWSLNELSDKITIGLNNRFIIIDKKSDEVILDNYNEDIKEIKKITILNDNIFIRNYDGTIFKFNNKEYKVVSEKSRDLIKVKGEIFSIRDTGIYIVKNETSIKFSKLVIKSISQNTDYNGLFTILIDNSLYKTKDFISLKELGTISEVSLNFKNMYIQADKNNIYISDLDKGFFSIKEDSNYVKKINIIEKNIWSISKNSSTIFIASDNSYISTYSLSLKNRKIIDISLTEGYKLIASSDEWLYVGSNNELTSINLDNNKKEKLTNDHITHLKNYDKNKFIAGTFDGKILFIDKNKIVKTIETKANYPIHDTLTVDGKLWIASQSGILVYENGISKNVFNSDFSINLMLVGENIFFGGRTSLYKINIKTSIIQKVSDNKNLIYSLINNNNILTSNSSGEIAITYEGKTLLLKNHNGVEDDYNVQSNLMLDNNILLGSTTGLSILNPEKIISSISQNRKTKKVILNSLYLFNNIVTPREGILKKTLNNTEEITLKHSDYPFKIKFNVNGLVNKNVEFYYYLEDLENNWLSSKGNNSATYTNLSKGNYTFKVYGVDLLNNQKTEIKTLKIKITPPWWSSNLAIGIYTVILFLFIFLIFRTIHRRRQTQKQIALSEERLKLSLWGSGDEMWDWDIESGKIYRSNIWGSLDFPQDGRRSGNPDEESNIHPLDRERVTKALNDHFNALTDHFEIAYRVKARNQQWVWILDRAKIVERDQKDQPLRMTGTIKDINNIKQAEEQLRLFARAIENISEGMFILNEKYQFVEVNDACCELTASTQEKYLNETLSFNRYPDSYSEQIRAILKQQGSWSGEIEASKGTDDFFLMELTIDAIYNEQGETSHYVGVFSDITRRKQQEEELRKLTNNDLLTGLPNRSSLQVTLSNLVKKDIHHTLMVLDLDNFKRINDSLGHQIGDDLLIGVAERIKLAIPKHASLYRLGGDEFALLVDQHPDIGSCAAIASQVINCLKPAFSLNNESLVLGISIGIVLYPEDEQNEQALLRKADIAMYHAKSAGGNRYQFYSESLNQNALRQLEIENLIREALKDDLFEVYYQPKIDVKKDRLTGMEALVRLNHPTLGLIGPNEFIPLAEENGLIVEIGDVVLRKACFAAQKWLESGLFTGRVAVNLSSKQFALIDLQQRIESILRLTKLPAKHLELEITEGTVIKNPEQAIKVMQQLAKMGVSLALDDFGTGYSSLSYLKRFPINCLKIDKTFVDDIDKSDRDLKMVDSIITIAHNMGLTVVGEGVEQTAQLNILKALNCEEIQGYIYSKPIKEADFELMLTADKLKFDTLTLTQMKK</sequence>
<dbReference type="InterPro" id="IPR015943">
    <property type="entry name" value="WD40/YVTN_repeat-like_dom_sf"/>
</dbReference>
<dbReference type="InterPro" id="IPR000160">
    <property type="entry name" value="GGDEF_dom"/>
</dbReference>
<dbReference type="Gene3D" id="2.60.40.10">
    <property type="entry name" value="Immunoglobulins"/>
    <property type="match status" value="1"/>
</dbReference>
<dbReference type="Gene3D" id="3.20.20.450">
    <property type="entry name" value="EAL domain"/>
    <property type="match status" value="1"/>
</dbReference>
<dbReference type="PROSITE" id="PS50887">
    <property type="entry name" value="GGDEF"/>
    <property type="match status" value="1"/>
</dbReference>
<dbReference type="SUPFAM" id="SSF50998">
    <property type="entry name" value="Quinoprotein alcohol dehydrogenase-like"/>
    <property type="match status" value="1"/>
</dbReference>
<dbReference type="Pfam" id="PF13426">
    <property type="entry name" value="PAS_9"/>
    <property type="match status" value="1"/>
</dbReference>
<dbReference type="EMBL" id="BMQW01000003">
    <property type="protein sequence ID" value="GGP82048.1"/>
    <property type="molecule type" value="Genomic_DNA"/>
</dbReference>
<dbReference type="NCBIfam" id="TIGR00254">
    <property type="entry name" value="GGDEF"/>
    <property type="match status" value="1"/>
</dbReference>
<dbReference type="Pfam" id="PF07495">
    <property type="entry name" value="Y_Y_Y"/>
    <property type="match status" value="1"/>
</dbReference>
<dbReference type="CDD" id="cd00130">
    <property type="entry name" value="PAS"/>
    <property type="match status" value="1"/>
</dbReference>
<dbReference type="Gene3D" id="2.130.10.10">
    <property type="entry name" value="YVTN repeat-like/Quinoprotein amine dehydrogenase"/>
    <property type="match status" value="2"/>
</dbReference>
<keyword evidence="1" id="KW-1133">Transmembrane helix</keyword>
<dbReference type="NCBIfam" id="TIGR00229">
    <property type="entry name" value="sensory_box"/>
    <property type="match status" value="1"/>
</dbReference>
<keyword evidence="6" id="KW-1185">Reference proteome</keyword>
<comment type="caution">
    <text evidence="5">The sequence shown here is derived from an EMBL/GenBank/DDBJ whole genome shotgun (WGS) entry which is preliminary data.</text>
</comment>
<keyword evidence="1" id="KW-0472">Membrane</keyword>